<gene>
    <name evidence="2" type="primary">ywzG</name>
    <name evidence="2" type="ORF">GCM10010918_57540</name>
</gene>
<dbReference type="SUPFAM" id="SSF46785">
    <property type="entry name" value="Winged helix' DNA-binding domain"/>
    <property type="match status" value="1"/>
</dbReference>
<comment type="caution">
    <text evidence="2">The sequence shown here is derived from an EMBL/GenBank/DDBJ whole genome shotgun (WGS) entry which is preliminary data.</text>
</comment>
<dbReference type="EMBL" id="BMHY01000027">
    <property type="protein sequence ID" value="GGG90976.1"/>
    <property type="molecule type" value="Genomic_DNA"/>
</dbReference>
<keyword evidence="2" id="KW-0238">DNA-binding</keyword>
<feature type="domain" description="Transcription regulator PadR N-terminal" evidence="1">
    <location>
        <begin position="16"/>
        <end position="89"/>
    </location>
</feature>
<reference evidence="2 3" key="1">
    <citation type="journal article" date="2014" name="Int. J. Syst. Evol. Microbiol.">
        <title>Complete genome sequence of Corynebacterium casei LMG S-19264T (=DSM 44701T), isolated from a smear-ripened cheese.</title>
        <authorList>
            <consortium name="US DOE Joint Genome Institute (JGI-PGF)"/>
            <person name="Walter F."/>
            <person name="Albersmeier A."/>
            <person name="Kalinowski J."/>
            <person name="Ruckert C."/>
        </authorList>
    </citation>
    <scope>NUCLEOTIDE SEQUENCE [LARGE SCALE GENOMIC DNA]</scope>
    <source>
        <strain evidence="2 3">CGMCC 1.15286</strain>
    </source>
</reference>
<sequence length="110" mass="13026">MTINKELMKGSTVILILTLLDRKEMYGYEMTKEIEQSSDGVFTFKEGTLYPILHTLEVERLVEAYWNEEGARKRKYYRITDQGRKQLEEKKREWALFRSTVDRVLGEGQA</sequence>
<evidence type="ECO:0000313" key="2">
    <source>
        <dbReference type="EMBL" id="GGG90976.1"/>
    </source>
</evidence>
<dbReference type="InterPro" id="IPR036390">
    <property type="entry name" value="WH_DNA-bd_sf"/>
</dbReference>
<accession>A0A917HVM2</accession>
<keyword evidence="3" id="KW-1185">Reference proteome</keyword>
<proteinExistence type="predicted"/>
<dbReference type="Gene3D" id="1.10.10.10">
    <property type="entry name" value="Winged helix-like DNA-binding domain superfamily/Winged helix DNA-binding domain"/>
    <property type="match status" value="1"/>
</dbReference>
<dbReference type="InterPro" id="IPR005149">
    <property type="entry name" value="Tscrpt_reg_PadR_N"/>
</dbReference>
<dbReference type="RefSeq" id="WP_188893109.1">
    <property type="nucleotide sequence ID" value="NZ_BMHY01000027.1"/>
</dbReference>
<dbReference type="Pfam" id="PF03551">
    <property type="entry name" value="PadR"/>
    <property type="match status" value="1"/>
</dbReference>
<dbReference type="GO" id="GO:0003677">
    <property type="term" value="F:DNA binding"/>
    <property type="evidence" value="ECO:0007669"/>
    <property type="project" value="UniProtKB-KW"/>
</dbReference>
<organism evidence="2 3">
    <name type="scientific">Paenibacillus radicis</name>
    <name type="common">ex Gao et al. 2016</name>
    <dbReference type="NCBI Taxonomy" id="1737354"/>
    <lineage>
        <taxon>Bacteria</taxon>
        <taxon>Bacillati</taxon>
        <taxon>Bacillota</taxon>
        <taxon>Bacilli</taxon>
        <taxon>Bacillales</taxon>
        <taxon>Paenibacillaceae</taxon>
        <taxon>Paenibacillus</taxon>
    </lineage>
</organism>
<protein>
    <submittedName>
        <fullName evidence="2">DNA-binding protein YwzG</fullName>
    </submittedName>
</protein>
<dbReference type="Proteomes" id="UP000600247">
    <property type="component" value="Unassembled WGS sequence"/>
</dbReference>
<name>A0A917HVM2_9BACL</name>
<evidence type="ECO:0000313" key="3">
    <source>
        <dbReference type="Proteomes" id="UP000600247"/>
    </source>
</evidence>
<dbReference type="InterPro" id="IPR036388">
    <property type="entry name" value="WH-like_DNA-bd_sf"/>
</dbReference>
<evidence type="ECO:0000259" key="1">
    <source>
        <dbReference type="Pfam" id="PF03551"/>
    </source>
</evidence>
<dbReference type="PANTHER" id="PTHR43252">
    <property type="entry name" value="TRANSCRIPTIONAL REGULATOR YQJI"/>
    <property type="match status" value="1"/>
</dbReference>
<dbReference type="AlphaFoldDB" id="A0A917HVM2"/>
<dbReference type="PANTHER" id="PTHR43252:SF7">
    <property type="entry name" value="TRANSCRIPTIONAL REGULATOR YQJI"/>
    <property type="match status" value="1"/>
</dbReference>